<reference evidence="3" key="1">
    <citation type="submission" date="2013-11" db="EMBL/GenBank/DDBJ databases">
        <title>Genome sequence of the fusiform rust pathogen reveals effectors for host alternation and coevolution with pine.</title>
        <authorList>
            <consortium name="DOE Joint Genome Institute"/>
            <person name="Smith K."/>
            <person name="Pendleton A."/>
            <person name="Kubisiak T."/>
            <person name="Anderson C."/>
            <person name="Salamov A."/>
            <person name="Aerts A."/>
            <person name="Riley R."/>
            <person name="Clum A."/>
            <person name="Lindquist E."/>
            <person name="Ence D."/>
            <person name="Campbell M."/>
            <person name="Kronenberg Z."/>
            <person name="Feau N."/>
            <person name="Dhillon B."/>
            <person name="Hamelin R."/>
            <person name="Burleigh J."/>
            <person name="Smith J."/>
            <person name="Yandell M."/>
            <person name="Nelson C."/>
            <person name="Grigoriev I."/>
            <person name="Davis J."/>
        </authorList>
    </citation>
    <scope>NUCLEOTIDE SEQUENCE</scope>
    <source>
        <strain evidence="3">G11</strain>
    </source>
</reference>
<dbReference type="Proteomes" id="UP000886653">
    <property type="component" value="Unassembled WGS sequence"/>
</dbReference>
<keyword evidence="4" id="KW-1185">Reference proteome</keyword>
<feature type="compositionally biased region" description="Polar residues" evidence="2">
    <location>
        <begin position="23"/>
        <end position="46"/>
    </location>
</feature>
<dbReference type="PANTHER" id="PTHR47932:SF44">
    <property type="entry name" value="MIOREX COMPLEX COMPONENT 1"/>
    <property type="match status" value="1"/>
</dbReference>
<gene>
    <name evidence="3" type="ORF">CROQUDRAFT_659686</name>
</gene>
<dbReference type="PANTHER" id="PTHR47932">
    <property type="entry name" value="ATPASE EXPRESSION PROTEIN 3"/>
    <property type="match status" value="1"/>
</dbReference>
<proteinExistence type="predicted"/>
<evidence type="ECO:0000256" key="2">
    <source>
        <dbReference type="SAM" id="MobiDB-lite"/>
    </source>
</evidence>
<feature type="region of interest" description="Disordered" evidence="2">
    <location>
        <begin position="114"/>
        <end position="140"/>
    </location>
</feature>
<dbReference type="InterPro" id="IPR002885">
    <property type="entry name" value="PPR_rpt"/>
</dbReference>
<evidence type="ECO:0000256" key="1">
    <source>
        <dbReference type="ARBA" id="ARBA00022737"/>
    </source>
</evidence>
<evidence type="ECO:0000313" key="4">
    <source>
        <dbReference type="Proteomes" id="UP000886653"/>
    </source>
</evidence>
<dbReference type="Gene3D" id="1.25.40.10">
    <property type="entry name" value="Tetratricopeptide repeat domain"/>
    <property type="match status" value="1"/>
</dbReference>
<dbReference type="AlphaFoldDB" id="A0A9P6NEL0"/>
<dbReference type="InterPro" id="IPR011990">
    <property type="entry name" value="TPR-like_helical_dom_sf"/>
</dbReference>
<feature type="region of interest" description="Disordered" evidence="2">
    <location>
        <begin position="23"/>
        <end position="59"/>
    </location>
</feature>
<comment type="caution">
    <text evidence="3">The sequence shown here is derived from an EMBL/GenBank/DDBJ whole genome shotgun (WGS) entry which is preliminary data.</text>
</comment>
<protein>
    <recommendedName>
        <fullName evidence="5">Pentatricopeptide repeat-containing protein</fullName>
    </recommendedName>
</protein>
<dbReference type="OrthoDB" id="5588846at2759"/>
<dbReference type="EMBL" id="MU167291">
    <property type="protein sequence ID" value="KAG0144629.1"/>
    <property type="molecule type" value="Genomic_DNA"/>
</dbReference>
<dbReference type="Pfam" id="PF13812">
    <property type="entry name" value="PPR_3"/>
    <property type="match status" value="1"/>
</dbReference>
<feature type="compositionally biased region" description="Low complexity" evidence="2">
    <location>
        <begin position="127"/>
        <end position="137"/>
    </location>
</feature>
<accession>A0A9P6NEL0</accession>
<sequence>MRTHLLKTYRRLAIPTRNRSILFHSNSQQTRPNPISGLDNSASENAPLNFPLRASPPHLDLSQTSFRELDRLKLSDEDRYFSESDIDSFYKTLMNTPPSQFTKHAQGDLQLSQQDVPILGPSPPASSKPVSTSPPKKLNQLSRPMRELLGTLPISTGLDLQILSSKANEMSIGDWQSLLLAAACELQSEKLIQVLRLMKTHKVDLASVTDSLLTQLAQLPQLTEAEQSIRVVSEAYQKVGLTHSSAFHQAQVHLLLYRSASAPSTAFQAASKYIQRLERAGTPPAPAIYLQLFEHLSYTSQRRASSLDLFNRIRLLAHPLPPISIWNATLKALASGASTEPERAMDLFLDLKSTGLSPTRETYNHLIRAMARARRPPPGTSARRTEAEKWYFSALRMMDRMIHEEGFRPDVQTYVALLEGCKRVGDLRRAKWLYGLLRREIDNTSSVESSDGDQWIHVRAVTLMMQTYASFVPANKLTHHSSSKNQTPIIIDEQETGLDSVDAMAEYRDIPGTKWEAIQEADRMMNQFLTDTGELRVRAETRAEMRKLSILIGSYLSVYAAHGDIAGLYAIYERLTISPLEPGAVDGTKALRITWIYLLVVERCEYVRSAERAGRIGRAAFEEWLGTRHWQSAFELVESIEARLISQLWAAWIRLQAKFGGVKESLTDLERFVKLYPIEETTLESPYLVFRHLEILHHRLKQNEDRQAEKRLLGIVKGYEKARMKAFVAHEESRRIAMQSVTTS</sequence>
<keyword evidence="1" id="KW-0677">Repeat</keyword>
<evidence type="ECO:0000313" key="3">
    <source>
        <dbReference type="EMBL" id="KAG0144629.1"/>
    </source>
</evidence>
<evidence type="ECO:0008006" key="5">
    <source>
        <dbReference type="Google" id="ProtNLM"/>
    </source>
</evidence>
<organism evidence="3 4">
    <name type="scientific">Cronartium quercuum f. sp. fusiforme G11</name>
    <dbReference type="NCBI Taxonomy" id="708437"/>
    <lineage>
        <taxon>Eukaryota</taxon>
        <taxon>Fungi</taxon>
        <taxon>Dikarya</taxon>
        <taxon>Basidiomycota</taxon>
        <taxon>Pucciniomycotina</taxon>
        <taxon>Pucciniomycetes</taxon>
        <taxon>Pucciniales</taxon>
        <taxon>Coleosporiaceae</taxon>
        <taxon>Cronartium</taxon>
    </lineage>
</organism>
<name>A0A9P6NEL0_9BASI</name>